<reference evidence="2" key="1">
    <citation type="journal article" date="2010" name="Nature">
        <title>The sequence and de novo assembly of the giant panda genome.</title>
        <authorList>
            <person name="Li R."/>
            <person name="Fan W."/>
            <person name="Tian G."/>
            <person name="Zhu H."/>
            <person name="He L."/>
            <person name="Cai J."/>
            <person name="Huang Q."/>
            <person name="Cai Q."/>
            <person name="Li B."/>
            <person name="Bai Y."/>
            <person name="Zhang Z."/>
            <person name="Zhang Y."/>
            <person name="Wang W."/>
            <person name="Li J."/>
            <person name="Wei F."/>
            <person name="Li H."/>
            <person name="Jian M."/>
            <person name="Li J."/>
            <person name="Zhang Z."/>
            <person name="Nielsen R."/>
            <person name="Li D."/>
            <person name="Gu W."/>
            <person name="Yang Z."/>
            <person name="Xuan Z."/>
            <person name="Ryder O.A."/>
            <person name="Leung F.C."/>
            <person name="Zhou Y."/>
            <person name="Cao J."/>
            <person name="Sun X."/>
            <person name="Fu Y."/>
            <person name="Fang X."/>
            <person name="Guo X."/>
            <person name="Wang B."/>
            <person name="Hou R."/>
            <person name="Shen F."/>
            <person name="Mu B."/>
            <person name="Ni P."/>
            <person name="Lin R."/>
            <person name="Qian W."/>
            <person name="Wang G."/>
            <person name="Yu C."/>
            <person name="Nie W."/>
            <person name="Wang J."/>
            <person name="Wu Z."/>
            <person name="Liang H."/>
            <person name="Min J."/>
            <person name="Wu Q."/>
            <person name="Cheng S."/>
            <person name="Ruan J."/>
            <person name="Wang M."/>
            <person name="Shi Z."/>
            <person name="Wen M."/>
            <person name="Liu B."/>
            <person name="Ren X."/>
            <person name="Zheng H."/>
            <person name="Dong D."/>
            <person name="Cook K."/>
            <person name="Shan G."/>
            <person name="Zhang H."/>
            <person name="Kosiol C."/>
            <person name="Xie X."/>
            <person name="Lu Z."/>
            <person name="Zheng H."/>
            <person name="Li Y."/>
            <person name="Steiner C.C."/>
            <person name="Lam T.T."/>
            <person name="Lin S."/>
            <person name="Zhang Q."/>
            <person name="Li G."/>
            <person name="Tian J."/>
            <person name="Gong T."/>
            <person name="Liu H."/>
            <person name="Zhang D."/>
            <person name="Fang L."/>
            <person name="Ye C."/>
            <person name="Zhang J."/>
            <person name="Hu W."/>
            <person name="Xu A."/>
            <person name="Ren Y."/>
            <person name="Zhang G."/>
            <person name="Bruford M.W."/>
            <person name="Li Q."/>
            <person name="Ma L."/>
            <person name="Guo Y."/>
            <person name="An N."/>
            <person name="Hu Y."/>
            <person name="Zheng Y."/>
            <person name="Shi Y."/>
            <person name="Li Z."/>
            <person name="Liu Q."/>
            <person name="Chen Y."/>
            <person name="Zhao J."/>
            <person name="Qu N."/>
            <person name="Zhao S."/>
            <person name="Tian F."/>
            <person name="Wang X."/>
            <person name="Wang H."/>
            <person name="Xu L."/>
            <person name="Liu X."/>
            <person name="Vinar T."/>
            <person name="Wang Y."/>
            <person name="Lam T.W."/>
            <person name="Yiu S.M."/>
            <person name="Liu S."/>
            <person name="Zhang H."/>
            <person name="Li D."/>
            <person name="Huang Y."/>
            <person name="Wang X."/>
            <person name="Yang G."/>
            <person name="Jiang Z."/>
            <person name="Wang J."/>
            <person name="Qin N."/>
            <person name="Li L."/>
            <person name="Li J."/>
            <person name="Bolund L."/>
            <person name="Kristiansen K."/>
            <person name="Wong G.K."/>
            <person name="Olson M."/>
            <person name="Zhang X."/>
            <person name="Li S."/>
            <person name="Yang H."/>
            <person name="Wang J."/>
            <person name="Wang J."/>
        </authorList>
    </citation>
    <scope>NUCLEOTIDE SEQUENCE [LARGE SCALE GENOMIC DNA]</scope>
</reference>
<accession>D2I4N5</accession>
<dbReference type="PANTHER" id="PTHR19303:SF26">
    <property type="entry name" value="TIGGER TRANSPOSABLE ELEMENT-DERIVED PROTEIN 1"/>
    <property type="match status" value="1"/>
</dbReference>
<protein>
    <recommendedName>
        <fullName evidence="1">DDE-1 domain-containing protein</fullName>
    </recommendedName>
</protein>
<proteinExistence type="predicted"/>
<dbReference type="Pfam" id="PF03184">
    <property type="entry name" value="DDE_1"/>
    <property type="match status" value="1"/>
</dbReference>
<dbReference type="PANTHER" id="PTHR19303">
    <property type="entry name" value="TRANSPOSON"/>
    <property type="match status" value="1"/>
</dbReference>
<dbReference type="InParanoid" id="D2I4N5"/>
<gene>
    <name evidence="2" type="ORF">PANDA_020573</name>
</gene>
<dbReference type="EMBL" id="GL194517">
    <property type="protein sequence ID" value="EFB21711.1"/>
    <property type="molecule type" value="Genomic_DNA"/>
</dbReference>
<feature type="non-terminal residue" evidence="2">
    <location>
        <position position="160"/>
    </location>
</feature>
<organism evidence="2">
    <name type="scientific">Ailuropoda melanoleuca</name>
    <name type="common">Giant panda</name>
    <dbReference type="NCBI Taxonomy" id="9646"/>
    <lineage>
        <taxon>Eukaryota</taxon>
        <taxon>Metazoa</taxon>
        <taxon>Chordata</taxon>
        <taxon>Craniata</taxon>
        <taxon>Vertebrata</taxon>
        <taxon>Euteleostomi</taxon>
        <taxon>Mammalia</taxon>
        <taxon>Eutheria</taxon>
        <taxon>Laurasiatheria</taxon>
        <taxon>Carnivora</taxon>
        <taxon>Caniformia</taxon>
        <taxon>Ursidae</taxon>
        <taxon>Ailuropoda</taxon>
    </lineage>
</organism>
<sequence length="160" mass="18125">ASKDRLTPLLGANATGDFKLKPMLIYYAGNPRTLKNYAKSTLPLLYKWNNKTWMTAHLFITWFTEYFMPIVENCCSVKKNSFKILLLIDNAPGHQRPLMKMYNEVNVVFMPANTTSILQTMDQGVILTFKSYYLRNTVCKVIIAIGGDSSDGSGQIKLKT</sequence>
<dbReference type="InterPro" id="IPR050863">
    <property type="entry name" value="CenT-Element_Derived"/>
</dbReference>
<feature type="domain" description="DDE-1" evidence="1">
    <location>
        <begin position="3"/>
        <end position="144"/>
    </location>
</feature>
<dbReference type="GO" id="GO:0003677">
    <property type="term" value="F:DNA binding"/>
    <property type="evidence" value="ECO:0007669"/>
    <property type="project" value="TreeGrafter"/>
</dbReference>
<dbReference type="GO" id="GO:0005634">
    <property type="term" value="C:nucleus"/>
    <property type="evidence" value="ECO:0007669"/>
    <property type="project" value="TreeGrafter"/>
</dbReference>
<evidence type="ECO:0000313" key="2">
    <source>
        <dbReference type="EMBL" id="EFB21711.1"/>
    </source>
</evidence>
<dbReference type="AlphaFoldDB" id="D2I4N5"/>
<evidence type="ECO:0000259" key="1">
    <source>
        <dbReference type="Pfam" id="PF03184"/>
    </source>
</evidence>
<feature type="non-terminal residue" evidence="2">
    <location>
        <position position="1"/>
    </location>
</feature>
<dbReference type="InterPro" id="IPR004875">
    <property type="entry name" value="DDE_SF_endonuclease_dom"/>
</dbReference>
<name>D2I4N5_AILME</name>